<dbReference type="STRING" id="905079.L1J543"/>
<accession>L1J543</accession>
<organism evidence="6">
    <name type="scientific">Guillardia theta (strain CCMP2712)</name>
    <name type="common">Cryptophyte</name>
    <dbReference type="NCBI Taxonomy" id="905079"/>
    <lineage>
        <taxon>Eukaryota</taxon>
        <taxon>Cryptophyceae</taxon>
        <taxon>Pyrenomonadales</taxon>
        <taxon>Geminigeraceae</taxon>
        <taxon>Guillardia</taxon>
    </lineage>
</organism>
<feature type="region of interest" description="Disordered" evidence="4">
    <location>
        <begin position="234"/>
        <end position="258"/>
    </location>
</feature>
<evidence type="ECO:0000313" key="7">
    <source>
        <dbReference type="EnsemblProtists" id="EKX43631"/>
    </source>
</evidence>
<feature type="compositionally biased region" description="Basic and acidic residues" evidence="4">
    <location>
        <begin position="15"/>
        <end position="29"/>
    </location>
</feature>
<proteinExistence type="predicted"/>
<feature type="compositionally biased region" description="Basic and acidic residues" evidence="4">
    <location>
        <begin position="49"/>
        <end position="69"/>
    </location>
</feature>
<dbReference type="HOGENOM" id="CLU_026814_0_0_1"/>
<dbReference type="GO" id="GO:0005634">
    <property type="term" value="C:nucleus"/>
    <property type="evidence" value="ECO:0007669"/>
    <property type="project" value="UniProtKB-SubCell"/>
</dbReference>
<reference evidence="6 8" key="1">
    <citation type="journal article" date="2012" name="Nature">
        <title>Algal genomes reveal evolutionary mosaicism and the fate of nucleomorphs.</title>
        <authorList>
            <consortium name="DOE Joint Genome Institute"/>
            <person name="Curtis B.A."/>
            <person name="Tanifuji G."/>
            <person name="Burki F."/>
            <person name="Gruber A."/>
            <person name="Irimia M."/>
            <person name="Maruyama S."/>
            <person name="Arias M.C."/>
            <person name="Ball S.G."/>
            <person name="Gile G.H."/>
            <person name="Hirakawa Y."/>
            <person name="Hopkins J.F."/>
            <person name="Kuo A."/>
            <person name="Rensing S.A."/>
            <person name="Schmutz J."/>
            <person name="Symeonidi A."/>
            <person name="Elias M."/>
            <person name="Eveleigh R.J."/>
            <person name="Herman E.K."/>
            <person name="Klute M.J."/>
            <person name="Nakayama T."/>
            <person name="Obornik M."/>
            <person name="Reyes-Prieto A."/>
            <person name="Armbrust E.V."/>
            <person name="Aves S.J."/>
            <person name="Beiko R.G."/>
            <person name="Coutinho P."/>
            <person name="Dacks J.B."/>
            <person name="Durnford D.G."/>
            <person name="Fast N.M."/>
            <person name="Green B.R."/>
            <person name="Grisdale C.J."/>
            <person name="Hempel F."/>
            <person name="Henrissat B."/>
            <person name="Hoppner M.P."/>
            <person name="Ishida K."/>
            <person name="Kim E."/>
            <person name="Koreny L."/>
            <person name="Kroth P.G."/>
            <person name="Liu Y."/>
            <person name="Malik S.B."/>
            <person name="Maier U.G."/>
            <person name="McRose D."/>
            <person name="Mock T."/>
            <person name="Neilson J.A."/>
            <person name="Onodera N.T."/>
            <person name="Poole A.M."/>
            <person name="Pritham E.J."/>
            <person name="Richards T.A."/>
            <person name="Rocap G."/>
            <person name="Roy S.W."/>
            <person name="Sarai C."/>
            <person name="Schaack S."/>
            <person name="Shirato S."/>
            <person name="Slamovits C.H."/>
            <person name="Spencer D.F."/>
            <person name="Suzuki S."/>
            <person name="Worden A.Z."/>
            <person name="Zauner S."/>
            <person name="Barry K."/>
            <person name="Bell C."/>
            <person name="Bharti A.K."/>
            <person name="Crow J.A."/>
            <person name="Grimwood J."/>
            <person name="Kramer R."/>
            <person name="Lindquist E."/>
            <person name="Lucas S."/>
            <person name="Salamov A."/>
            <person name="McFadden G.I."/>
            <person name="Lane C.E."/>
            <person name="Keeling P.J."/>
            <person name="Gray M.W."/>
            <person name="Grigoriev I.V."/>
            <person name="Archibald J.M."/>
        </authorList>
    </citation>
    <scope>NUCLEOTIDE SEQUENCE</scope>
    <source>
        <strain evidence="6 8">CCMP2712</strain>
    </source>
</reference>
<name>L1J543_GUITC</name>
<dbReference type="OMA" id="NHEMVIN"/>
<protein>
    <recommendedName>
        <fullName evidence="5">RED-like N-terminal domain-containing protein</fullName>
    </recommendedName>
</protein>
<dbReference type="PaxDb" id="55529-EKX43631"/>
<dbReference type="EnsemblProtists" id="EKX43631">
    <property type="protein sequence ID" value="EKX43631"/>
    <property type="gene ID" value="GUITHDRAFT_153228"/>
</dbReference>
<keyword evidence="2" id="KW-0539">Nucleus</keyword>
<dbReference type="KEGG" id="gtt:GUITHDRAFT_153228"/>
<evidence type="ECO:0000313" key="8">
    <source>
        <dbReference type="Proteomes" id="UP000011087"/>
    </source>
</evidence>
<dbReference type="AlphaFoldDB" id="L1J543"/>
<evidence type="ECO:0000313" key="6">
    <source>
        <dbReference type="EMBL" id="EKX43631.1"/>
    </source>
</evidence>
<gene>
    <name evidence="6" type="ORF">GUITHDRAFT_153228</name>
</gene>
<dbReference type="InterPro" id="IPR012916">
    <property type="entry name" value="RED_N"/>
</dbReference>
<dbReference type="RefSeq" id="XP_005830611.1">
    <property type="nucleotide sequence ID" value="XM_005830554.1"/>
</dbReference>
<comment type="subcellular location">
    <subcellularLocation>
        <location evidence="1">Nucleus</location>
    </subcellularLocation>
</comment>
<dbReference type="OrthoDB" id="508543at2759"/>
<feature type="domain" description="RED-like N-terminal" evidence="5">
    <location>
        <begin position="46"/>
        <end position="242"/>
    </location>
</feature>
<dbReference type="PANTHER" id="PTHR12765">
    <property type="entry name" value="RED PROTEIN IK FACTOR CYTOKINE IK"/>
    <property type="match status" value="1"/>
</dbReference>
<feature type="compositionally biased region" description="Polar residues" evidence="4">
    <location>
        <begin position="248"/>
        <end position="258"/>
    </location>
</feature>
<feature type="region of interest" description="Disordered" evidence="4">
    <location>
        <begin position="14"/>
        <end position="69"/>
    </location>
</feature>
<dbReference type="EMBL" id="JH993009">
    <property type="protein sequence ID" value="EKX43631.1"/>
    <property type="molecule type" value="Genomic_DNA"/>
</dbReference>
<dbReference type="Pfam" id="PF07808">
    <property type="entry name" value="RED_N"/>
    <property type="match status" value="1"/>
</dbReference>
<keyword evidence="3" id="KW-0175">Coiled coil</keyword>
<dbReference type="GeneID" id="17300210"/>
<evidence type="ECO:0000256" key="3">
    <source>
        <dbReference type="SAM" id="Coils"/>
    </source>
</evidence>
<keyword evidence="8" id="KW-1185">Reference proteome</keyword>
<reference evidence="8" key="2">
    <citation type="submission" date="2012-11" db="EMBL/GenBank/DDBJ databases">
        <authorList>
            <person name="Kuo A."/>
            <person name="Curtis B.A."/>
            <person name="Tanifuji G."/>
            <person name="Burki F."/>
            <person name="Gruber A."/>
            <person name="Irimia M."/>
            <person name="Maruyama S."/>
            <person name="Arias M.C."/>
            <person name="Ball S.G."/>
            <person name="Gile G.H."/>
            <person name="Hirakawa Y."/>
            <person name="Hopkins J.F."/>
            <person name="Rensing S.A."/>
            <person name="Schmutz J."/>
            <person name="Symeonidi A."/>
            <person name="Elias M."/>
            <person name="Eveleigh R.J."/>
            <person name="Herman E.K."/>
            <person name="Klute M.J."/>
            <person name="Nakayama T."/>
            <person name="Obornik M."/>
            <person name="Reyes-Prieto A."/>
            <person name="Armbrust E.V."/>
            <person name="Aves S.J."/>
            <person name="Beiko R.G."/>
            <person name="Coutinho P."/>
            <person name="Dacks J.B."/>
            <person name="Durnford D.G."/>
            <person name="Fast N.M."/>
            <person name="Green B.R."/>
            <person name="Grisdale C."/>
            <person name="Hempe F."/>
            <person name="Henrissat B."/>
            <person name="Hoppner M.P."/>
            <person name="Ishida K.-I."/>
            <person name="Kim E."/>
            <person name="Koreny L."/>
            <person name="Kroth P.G."/>
            <person name="Liu Y."/>
            <person name="Malik S.-B."/>
            <person name="Maier U.G."/>
            <person name="McRose D."/>
            <person name="Mock T."/>
            <person name="Neilson J.A."/>
            <person name="Onodera N.T."/>
            <person name="Poole A.M."/>
            <person name="Pritham E.J."/>
            <person name="Richards T.A."/>
            <person name="Rocap G."/>
            <person name="Roy S.W."/>
            <person name="Sarai C."/>
            <person name="Schaack S."/>
            <person name="Shirato S."/>
            <person name="Slamovits C.H."/>
            <person name="Spencer D.F."/>
            <person name="Suzuki S."/>
            <person name="Worden A.Z."/>
            <person name="Zauner S."/>
            <person name="Barry K."/>
            <person name="Bell C."/>
            <person name="Bharti A.K."/>
            <person name="Crow J.A."/>
            <person name="Grimwood J."/>
            <person name="Kramer R."/>
            <person name="Lindquist E."/>
            <person name="Lucas S."/>
            <person name="Salamov A."/>
            <person name="McFadden G.I."/>
            <person name="Lane C.E."/>
            <person name="Keeling P.J."/>
            <person name="Gray M.W."/>
            <person name="Grigoriev I.V."/>
            <person name="Archibald J.M."/>
        </authorList>
    </citation>
    <scope>NUCLEOTIDE SEQUENCE</scope>
    <source>
        <strain evidence="8">CCMP2712</strain>
    </source>
</reference>
<feature type="coiled-coil region" evidence="3">
    <location>
        <begin position="113"/>
        <end position="144"/>
    </location>
</feature>
<dbReference type="Proteomes" id="UP000011087">
    <property type="component" value="Unassembled WGS sequence"/>
</dbReference>
<sequence length="287" mass="32681">MSLSNADFAQLYASSRRDEYDDIPRKRGGGDSSSHKAKKHKPRPYNPKKQMERDEEKVDSQYRDRAKERRMGISSEFMISEDAVKDLTVEESKYLGGDMEHTHLVKGLDFALLAKMRSEMQTAEEDEEAKREEMEANAQKVEVTTGLGKAMKRFLISESAVKARTKVDIFLPGRTTFVYDLDDTFGSEIPTTISRSLEDSKFARRDTRTMLINKTIMNGISTIMGYIRQGNKPVSRKIKKKEKDSQEDQPVSMLTSQPVAKPIVPDEDIFDDAGEYDLTMRAAEKIN</sequence>
<reference evidence="7" key="3">
    <citation type="submission" date="2016-03" db="UniProtKB">
        <authorList>
            <consortium name="EnsemblProtists"/>
        </authorList>
    </citation>
    <scope>IDENTIFICATION</scope>
</reference>
<dbReference type="eggNOG" id="KOG2498">
    <property type="taxonomic scope" value="Eukaryota"/>
</dbReference>
<evidence type="ECO:0000256" key="4">
    <source>
        <dbReference type="SAM" id="MobiDB-lite"/>
    </source>
</evidence>
<dbReference type="InterPro" id="IPR039896">
    <property type="entry name" value="Red-like"/>
</dbReference>
<evidence type="ECO:0000256" key="1">
    <source>
        <dbReference type="ARBA" id="ARBA00004123"/>
    </source>
</evidence>
<evidence type="ECO:0000256" key="2">
    <source>
        <dbReference type="ARBA" id="ARBA00023242"/>
    </source>
</evidence>
<evidence type="ECO:0000259" key="5">
    <source>
        <dbReference type="Pfam" id="PF07808"/>
    </source>
</evidence>